<dbReference type="EMBL" id="AP019532">
    <property type="protein sequence ID" value="BBI93100.1"/>
    <property type="molecule type" value="Genomic_DNA"/>
</dbReference>
<geneLocation type="plasmid" evidence="2">
    <name>pssyis1 dna</name>
</geneLocation>
<name>A0A455VNK9_9GAMM</name>
<dbReference type="AlphaFoldDB" id="A0A455VNK9"/>
<dbReference type="Proteomes" id="UP000324392">
    <property type="component" value="Plasmid pSsyis1"/>
</dbReference>
<accession>A0A455VNK9</accession>
<keyword evidence="1" id="KW-0614">Plasmid</keyword>
<evidence type="ECO:0000313" key="1">
    <source>
        <dbReference type="EMBL" id="BBI93100.1"/>
    </source>
</evidence>
<protein>
    <submittedName>
        <fullName evidence="1">Uncharacterized protein</fullName>
    </submittedName>
</protein>
<reference evidence="1 2" key="1">
    <citation type="submission" date="2019-03" db="EMBL/GenBank/DDBJ databases">
        <title>The genome sequence of Candidatus Serratia symbiotica strain IS.</title>
        <authorList>
            <person name="Nikoh N."/>
            <person name="Koga R."/>
            <person name="Oshima K."/>
            <person name="Hattori M."/>
            <person name="Fukatsu T."/>
        </authorList>
    </citation>
    <scope>NUCLEOTIDE SEQUENCE [LARGE SCALE GENOMIC DNA]</scope>
    <source>
        <strain evidence="1 2">IS</strain>
        <plasmid evidence="2">pssyis1 dna</plasmid>
    </source>
</reference>
<sequence>MTCKKKEDGYDLLLEKKIKIRSRRKVADPNKSTTRKVVFSINIRISDFDKISYDVLLSSLLCEEKTIFKNIINKIARKIENG</sequence>
<evidence type="ECO:0000313" key="2">
    <source>
        <dbReference type="Proteomes" id="UP000324392"/>
    </source>
</evidence>
<proteinExistence type="predicted"/>
<organism evidence="1 2">
    <name type="scientific">Serratia symbiotica</name>
    <dbReference type="NCBI Taxonomy" id="138074"/>
    <lineage>
        <taxon>Bacteria</taxon>
        <taxon>Pseudomonadati</taxon>
        <taxon>Pseudomonadota</taxon>
        <taxon>Gammaproteobacteria</taxon>
        <taxon>Enterobacterales</taxon>
        <taxon>Yersiniaceae</taxon>
        <taxon>Serratia</taxon>
    </lineage>
</organism>
<gene>
    <name evidence="1" type="ORF">SSYIS1_41110</name>
</gene>